<dbReference type="InterPro" id="IPR015927">
    <property type="entry name" value="Peptidase_S24_S26A/B/C"/>
</dbReference>
<evidence type="ECO:0000256" key="1">
    <source>
        <dbReference type="ARBA" id="ARBA00022670"/>
    </source>
</evidence>
<organism evidence="7 8">
    <name type="scientific">Brevundimonas diminuta</name>
    <name type="common">Pseudomonas diminuta</name>
    <dbReference type="NCBI Taxonomy" id="293"/>
    <lineage>
        <taxon>Bacteria</taxon>
        <taxon>Pseudomonadati</taxon>
        <taxon>Pseudomonadota</taxon>
        <taxon>Alphaproteobacteria</taxon>
        <taxon>Caulobacterales</taxon>
        <taxon>Caulobacteraceae</taxon>
        <taxon>Brevundimonas</taxon>
    </lineage>
</organism>
<keyword evidence="4" id="KW-0238">DNA-binding</keyword>
<dbReference type="Gene3D" id="2.10.109.10">
    <property type="entry name" value="Umud Fragment, subunit A"/>
    <property type="match status" value="1"/>
</dbReference>
<dbReference type="Proteomes" id="UP000250358">
    <property type="component" value="Unassembled WGS sequence"/>
</dbReference>
<dbReference type="GO" id="GO:0006508">
    <property type="term" value="P:proteolysis"/>
    <property type="evidence" value="ECO:0007669"/>
    <property type="project" value="UniProtKB-KW"/>
</dbReference>
<dbReference type="InterPro" id="IPR010982">
    <property type="entry name" value="Lambda_DNA-bd_dom_sf"/>
</dbReference>
<feature type="domain" description="HTH cro/C1-type" evidence="6">
    <location>
        <begin position="44"/>
        <end position="98"/>
    </location>
</feature>
<protein>
    <submittedName>
        <fullName evidence="7">Transcriptional regulator, y4mF family</fullName>
    </submittedName>
</protein>
<dbReference type="PANTHER" id="PTHR40661:SF3">
    <property type="entry name" value="FELS-1 PROPHAGE TRANSCRIPTIONAL REGULATOR"/>
    <property type="match status" value="1"/>
</dbReference>
<dbReference type="CDD" id="cd00093">
    <property type="entry name" value="HTH_XRE"/>
    <property type="match status" value="1"/>
</dbReference>
<dbReference type="GO" id="GO:0004252">
    <property type="term" value="F:serine-type endopeptidase activity"/>
    <property type="evidence" value="ECO:0007669"/>
    <property type="project" value="InterPro"/>
</dbReference>
<evidence type="ECO:0000256" key="3">
    <source>
        <dbReference type="ARBA" id="ARBA00023015"/>
    </source>
</evidence>
<keyword evidence="2" id="KW-0378">Hydrolase</keyword>
<keyword evidence="5" id="KW-0804">Transcription</keyword>
<dbReference type="Gene3D" id="1.10.260.40">
    <property type="entry name" value="lambda repressor-like DNA-binding domains"/>
    <property type="match status" value="1"/>
</dbReference>
<dbReference type="PROSITE" id="PS50943">
    <property type="entry name" value="HTH_CROC1"/>
    <property type="match status" value="1"/>
</dbReference>
<dbReference type="RefSeq" id="WP_128115654.1">
    <property type="nucleotide sequence ID" value="NZ_UAQM01000011.1"/>
</dbReference>
<sequence length="254" mass="28276">MINDVIGHEPIISDHPIIASSDLSGADRYRIGHTLRMDTIGERVKAARRDRGMTQGELGKALGVVQSVVSDIENGKLKSWPTHRNAIRRILGKPLSYFEPEEADLPPETDAHADLSNVVMLPEYDVRLSAGDGFYVGAETTKREWPYPRFLVVDQLGMSPGNATVQEVIGDSMEPTLSSGDFVLIDMNDSRIGLPGIFAVWDGDALVCKRVERIPGSEPRLVRIRSDNPLHGEYQVPEEQVRIVGRIRWITRRA</sequence>
<dbReference type="InterPro" id="IPR039418">
    <property type="entry name" value="LexA-like"/>
</dbReference>
<keyword evidence="1" id="KW-0645">Protease</keyword>
<dbReference type="GO" id="GO:0016020">
    <property type="term" value="C:membrane"/>
    <property type="evidence" value="ECO:0007669"/>
    <property type="project" value="InterPro"/>
</dbReference>
<evidence type="ECO:0000259" key="6">
    <source>
        <dbReference type="PROSITE" id="PS50943"/>
    </source>
</evidence>
<accession>A0A2X1B0A0</accession>
<dbReference type="InterPro" id="IPR019756">
    <property type="entry name" value="Pept_S26A_signal_pept_1_Ser-AS"/>
</dbReference>
<proteinExistence type="predicted"/>
<dbReference type="PANTHER" id="PTHR40661">
    <property type="match status" value="1"/>
</dbReference>
<evidence type="ECO:0000256" key="2">
    <source>
        <dbReference type="ARBA" id="ARBA00022801"/>
    </source>
</evidence>
<evidence type="ECO:0000256" key="5">
    <source>
        <dbReference type="ARBA" id="ARBA00023163"/>
    </source>
</evidence>
<reference evidence="7 8" key="1">
    <citation type="submission" date="2018-06" db="EMBL/GenBank/DDBJ databases">
        <authorList>
            <consortium name="Pathogen Informatics"/>
            <person name="Doyle S."/>
        </authorList>
    </citation>
    <scope>NUCLEOTIDE SEQUENCE [LARGE SCALE GENOMIC DNA]</scope>
    <source>
        <strain evidence="7 8">NCTC11165</strain>
    </source>
</reference>
<dbReference type="SUPFAM" id="SSF51306">
    <property type="entry name" value="LexA/Signal peptidase"/>
    <property type="match status" value="1"/>
</dbReference>
<name>A0A2X1B0A0_BREDI</name>
<dbReference type="Pfam" id="PF00717">
    <property type="entry name" value="Peptidase_S24"/>
    <property type="match status" value="1"/>
</dbReference>
<dbReference type="PROSITE" id="PS00501">
    <property type="entry name" value="SPASE_I_1"/>
    <property type="match status" value="1"/>
</dbReference>
<dbReference type="Pfam" id="PF01381">
    <property type="entry name" value="HTH_3"/>
    <property type="match status" value="1"/>
</dbReference>
<dbReference type="CDD" id="cd06529">
    <property type="entry name" value="S24_LexA-like"/>
    <property type="match status" value="1"/>
</dbReference>
<gene>
    <name evidence="7" type="ORF">NCTC11165_01666</name>
</gene>
<dbReference type="EMBL" id="UAQM01000011">
    <property type="protein sequence ID" value="SPU44264.1"/>
    <property type="molecule type" value="Genomic_DNA"/>
</dbReference>
<dbReference type="SMART" id="SM00530">
    <property type="entry name" value="HTH_XRE"/>
    <property type="match status" value="1"/>
</dbReference>
<evidence type="ECO:0000256" key="4">
    <source>
        <dbReference type="ARBA" id="ARBA00023125"/>
    </source>
</evidence>
<dbReference type="InterPro" id="IPR036286">
    <property type="entry name" value="LexA/Signal_pep-like_sf"/>
</dbReference>
<dbReference type="InterPro" id="IPR001387">
    <property type="entry name" value="Cro/C1-type_HTH"/>
</dbReference>
<keyword evidence="3" id="KW-0805">Transcription regulation</keyword>
<dbReference type="SUPFAM" id="SSF47413">
    <property type="entry name" value="lambda repressor-like DNA-binding domains"/>
    <property type="match status" value="1"/>
</dbReference>
<dbReference type="GO" id="GO:0003677">
    <property type="term" value="F:DNA binding"/>
    <property type="evidence" value="ECO:0007669"/>
    <property type="project" value="UniProtKB-KW"/>
</dbReference>
<dbReference type="AlphaFoldDB" id="A0A2X1B0A0"/>
<evidence type="ECO:0000313" key="7">
    <source>
        <dbReference type="EMBL" id="SPU44264.1"/>
    </source>
</evidence>
<evidence type="ECO:0000313" key="8">
    <source>
        <dbReference type="Proteomes" id="UP000250358"/>
    </source>
</evidence>